<keyword evidence="12" id="KW-1185">Reference proteome</keyword>
<sequence>MGSLFQLPDELLATLLSTYPSREPQIRTLATLVYPLAAPCRNLIIHGTEATGKSAITASLLAALGRDDDETNLSYAIIKSPECVTARHLFERTTAAVADALKWPNPAGRCETMAALTVEMSKMLKYVERGDGWRFVLVFDSIDRQKEAPPTLLPALARLAEIIPNLTTIFILTAPTPALLRTPSTPTLYFPPYTKAQYTAILLTTSAPPSLPNTTDQETHDLYARFVAAVHDSLAKPASRTLPRLQQACQALWPRFTAPIAAGTHKAREFSKLLIAARAYLQDESVLAPSIVVPVTAPTSAADQSQPPNGNGSGSGLQSQPGSAATTPTKPRTPNPLNPKTTSTDLSNLLPSTAKLLLLSAYLASHNAPRHDQTVFSTWHHGRRRRGGGTISSLSGGRRGPRPKHRKIARKLLGPGVFVLERMVAIYAAVRREWIADHQKGSEGLTNNNHSVVDGDVGMAIATLASLRLLLRVGGGGAAASGSDMMDRGGRWRVGVGWEVIRGVGRSLGIEVEDWLVE</sequence>
<evidence type="ECO:0000259" key="9">
    <source>
        <dbReference type="Pfam" id="PF14630"/>
    </source>
</evidence>
<dbReference type="InterPro" id="IPR020796">
    <property type="entry name" value="ORC5"/>
</dbReference>
<evidence type="ECO:0000256" key="7">
    <source>
        <dbReference type="SAM" id="MobiDB-lite"/>
    </source>
</evidence>
<dbReference type="Gene3D" id="3.40.50.300">
    <property type="entry name" value="P-loop containing nucleotide triphosphate hydrolases"/>
    <property type="match status" value="1"/>
</dbReference>
<reference evidence="11 12" key="1">
    <citation type="submission" date="2023-01" db="EMBL/GenBank/DDBJ databases">
        <title>Analysis of 21 Apiospora genomes using comparative genomics revels a genus with tremendous synthesis potential of carbohydrate active enzymes and secondary metabolites.</title>
        <authorList>
            <person name="Sorensen T."/>
        </authorList>
    </citation>
    <scope>NUCLEOTIDE SEQUENCE [LARGE SCALE GENOMIC DNA]</scope>
    <source>
        <strain evidence="11 12">CBS 20057</strain>
    </source>
</reference>
<dbReference type="Proteomes" id="UP001396898">
    <property type="component" value="Unassembled WGS sequence"/>
</dbReference>
<evidence type="ECO:0000313" key="11">
    <source>
        <dbReference type="EMBL" id="KAK8006225.1"/>
    </source>
</evidence>
<dbReference type="EMBL" id="JAQQWI010000017">
    <property type="protein sequence ID" value="KAK8006225.1"/>
    <property type="molecule type" value="Genomic_DNA"/>
</dbReference>
<comment type="subcellular location">
    <subcellularLocation>
        <location evidence="1">Nucleus</location>
    </subcellularLocation>
</comment>
<keyword evidence="6" id="KW-0539">Nucleus</keyword>
<feature type="compositionally biased region" description="Low complexity" evidence="7">
    <location>
        <begin position="304"/>
        <end position="323"/>
    </location>
</feature>
<comment type="similarity">
    <text evidence="2">Belongs to the ORC5 family.</text>
</comment>
<evidence type="ECO:0000259" key="8">
    <source>
        <dbReference type="Pfam" id="PF13191"/>
    </source>
</evidence>
<dbReference type="Gene3D" id="1.10.8.60">
    <property type="match status" value="1"/>
</dbReference>
<evidence type="ECO:0000256" key="3">
    <source>
        <dbReference type="ARBA" id="ARBA00022705"/>
    </source>
</evidence>
<evidence type="ECO:0000256" key="5">
    <source>
        <dbReference type="ARBA" id="ARBA00022840"/>
    </source>
</evidence>
<evidence type="ECO:0000256" key="1">
    <source>
        <dbReference type="ARBA" id="ARBA00004123"/>
    </source>
</evidence>
<proteinExistence type="inferred from homology"/>
<feature type="region of interest" description="Disordered" evidence="7">
    <location>
        <begin position="298"/>
        <end position="346"/>
    </location>
</feature>
<feature type="domain" description="Orc1-like AAA ATPase" evidence="8">
    <location>
        <begin position="21"/>
        <end position="167"/>
    </location>
</feature>
<dbReference type="Pfam" id="PF13191">
    <property type="entry name" value="AAA_16"/>
    <property type="match status" value="1"/>
</dbReference>
<dbReference type="InterPro" id="IPR041664">
    <property type="entry name" value="AAA_16"/>
</dbReference>
<evidence type="ECO:0000256" key="4">
    <source>
        <dbReference type="ARBA" id="ARBA00022741"/>
    </source>
</evidence>
<dbReference type="Pfam" id="PF14630">
    <property type="entry name" value="ORC5_C"/>
    <property type="match status" value="1"/>
</dbReference>
<comment type="caution">
    <text evidence="11">The sequence shown here is derived from an EMBL/GenBank/DDBJ whole genome shotgun (WGS) entry which is preliminary data.</text>
</comment>
<keyword evidence="4" id="KW-0547">Nucleotide-binding</keyword>
<accession>A0ABR1R9Y3</accession>
<evidence type="ECO:0000313" key="12">
    <source>
        <dbReference type="Proteomes" id="UP001396898"/>
    </source>
</evidence>
<evidence type="ECO:0000256" key="6">
    <source>
        <dbReference type="ARBA" id="ARBA00023242"/>
    </source>
</evidence>
<keyword evidence="3" id="KW-0235">DNA replication</keyword>
<gene>
    <name evidence="11" type="ORF">PG991_012522</name>
</gene>
<dbReference type="PANTHER" id="PTHR12705:SF0">
    <property type="entry name" value="ORIGIN RECOGNITION COMPLEX SUBUNIT 5"/>
    <property type="match status" value="1"/>
</dbReference>
<dbReference type="PANTHER" id="PTHR12705">
    <property type="entry name" value="ORIGIN RECOGNITION COMPLEX SUBUNIT 5"/>
    <property type="match status" value="1"/>
</dbReference>
<dbReference type="Pfam" id="PF21639">
    <property type="entry name" value="ORC5_lid"/>
    <property type="match status" value="1"/>
</dbReference>
<keyword evidence="5" id="KW-0067">ATP-binding</keyword>
<organism evidence="11 12">
    <name type="scientific">Apiospora marii</name>
    <dbReference type="NCBI Taxonomy" id="335849"/>
    <lineage>
        <taxon>Eukaryota</taxon>
        <taxon>Fungi</taxon>
        <taxon>Dikarya</taxon>
        <taxon>Ascomycota</taxon>
        <taxon>Pezizomycotina</taxon>
        <taxon>Sordariomycetes</taxon>
        <taxon>Xylariomycetidae</taxon>
        <taxon>Amphisphaeriales</taxon>
        <taxon>Apiosporaceae</taxon>
        <taxon>Apiospora</taxon>
    </lineage>
</organism>
<evidence type="ECO:0000256" key="2">
    <source>
        <dbReference type="ARBA" id="ARBA00006269"/>
    </source>
</evidence>
<feature type="region of interest" description="Disordered" evidence="7">
    <location>
        <begin position="379"/>
        <end position="404"/>
    </location>
</feature>
<feature type="domain" description="ORC5 lid" evidence="10">
    <location>
        <begin position="223"/>
        <end position="282"/>
    </location>
</feature>
<dbReference type="InterPro" id="IPR048866">
    <property type="entry name" value="ORC5_lid"/>
</dbReference>
<dbReference type="SUPFAM" id="SSF52540">
    <property type="entry name" value="P-loop containing nucleoside triphosphate hydrolases"/>
    <property type="match status" value="1"/>
</dbReference>
<name>A0ABR1R9Y3_9PEZI</name>
<dbReference type="InterPro" id="IPR027417">
    <property type="entry name" value="P-loop_NTPase"/>
</dbReference>
<evidence type="ECO:0008006" key="13">
    <source>
        <dbReference type="Google" id="ProtNLM"/>
    </source>
</evidence>
<evidence type="ECO:0000259" key="10">
    <source>
        <dbReference type="Pfam" id="PF21639"/>
    </source>
</evidence>
<feature type="domain" description="Origin recognition complex subunit 5 C-terminal" evidence="9">
    <location>
        <begin position="350"/>
        <end position="516"/>
    </location>
</feature>
<protein>
    <recommendedName>
        <fullName evidence="13">Orc1-like AAA ATPase domain-containing protein</fullName>
    </recommendedName>
</protein>
<dbReference type="InterPro" id="IPR047088">
    <property type="entry name" value="ORC5_C"/>
</dbReference>